<dbReference type="GeneID" id="64974534"/>
<dbReference type="RefSeq" id="XP_041556723.1">
    <property type="nucleotide sequence ID" value="XM_041704104.1"/>
</dbReference>
<dbReference type="EMBL" id="AP024446">
    <property type="protein sequence ID" value="BCS24529.1"/>
    <property type="molecule type" value="Genomic_DNA"/>
</dbReference>
<dbReference type="InterPro" id="IPR021858">
    <property type="entry name" value="Fun_TF"/>
</dbReference>
<accession>A0A7R7XNK1</accession>
<dbReference type="AlphaFoldDB" id="A0A7R7XNK1"/>
<reference evidence="1" key="1">
    <citation type="submission" date="2021-01" db="EMBL/GenBank/DDBJ databases">
        <authorList>
            <consortium name="Aspergillus puulaauensis MK2 genome sequencing consortium"/>
            <person name="Kazuki M."/>
            <person name="Futagami T."/>
        </authorList>
    </citation>
    <scope>NUCLEOTIDE SEQUENCE</scope>
    <source>
        <strain evidence="1">MK2</strain>
    </source>
</reference>
<evidence type="ECO:0000313" key="1">
    <source>
        <dbReference type="EMBL" id="BCS24529.1"/>
    </source>
</evidence>
<reference evidence="1" key="2">
    <citation type="submission" date="2021-02" db="EMBL/GenBank/DDBJ databases">
        <title>Aspergillus puulaauensis MK2 genome sequence.</title>
        <authorList>
            <person name="Futagami T."/>
            <person name="Mori K."/>
            <person name="Kadooka C."/>
            <person name="Tanaka T."/>
        </authorList>
    </citation>
    <scope>NUCLEOTIDE SEQUENCE</scope>
    <source>
        <strain evidence="1">MK2</strain>
    </source>
</reference>
<proteinExistence type="predicted"/>
<name>A0A7R7XNK1_9EURO</name>
<dbReference type="OrthoDB" id="4356994at2759"/>
<dbReference type="Pfam" id="PF11951">
    <property type="entry name" value="Fungal_trans_2"/>
    <property type="match status" value="1"/>
</dbReference>
<keyword evidence="2" id="KW-1185">Reference proteome</keyword>
<protein>
    <submittedName>
        <fullName evidence="1">Uncharacterized protein</fullName>
    </submittedName>
</protein>
<dbReference type="KEGG" id="apuu:APUU_40973S"/>
<gene>
    <name evidence="1" type="ORF">APUU_40973S</name>
</gene>
<dbReference type="Proteomes" id="UP000654913">
    <property type="component" value="Chromosome 4"/>
</dbReference>
<sequence>MMISFLYMYMFWMRRDHFDSNKLGDLSRAVLAYTRSYGLDTLCASDDPLSFDNTICGSVITVSEQVLLARIIAYLYDRDGFCCFFGCGGYFADYINSTPQRRQRFWLRSRAVFFLPSIDVGYNRGAESEVKDAATLDVYFELIALHQEINSYSHAAAKHAETMELRLQRWLEAIYREHAMLFCHVADQTYHAECTLMTFVTATFFYAMKIYLYRARISSFGVGPIPSELQDALNSLVSAAYYATKTGSVQLLERFQWSLFIAGLEITDPVHQEWVGNNISDPAIKKVFDHVQDIRNQPPGGITMKKIRSLVGEDFLVL</sequence>
<organism evidence="1 2">
    <name type="scientific">Aspergillus puulaauensis</name>
    <dbReference type="NCBI Taxonomy" id="1220207"/>
    <lineage>
        <taxon>Eukaryota</taxon>
        <taxon>Fungi</taxon>
        <taxon>Dikarya</taxon>
        <taxon>Ascomycota</taxon>
        <taxon>Pezizomycotina</taxon>
        <taxon>Eurotiomycetes</taxon>
        <taxon>Eurotiomycetidae</taxon>
        <taxon>Eurotiales</taxon>
        <taxon>Aspergillaceae</taxon>
        <taxon>Aspergillus</taxon>
    </lineage>
</organism>
<evidence type="ECO:0000313" key="2">
    <source>
        <dbReference type="Proteomes" id="UP000654913"/>
    </source>
</evidence>